<keyword evidence="3" id="KW-0067">ATP-binding</keyword>
<dbReference type="InterPro" id="IPR027417">
    <property type="entry name" value="P-loop_NTPase"/>
</dbReference>
<comment type="catalytic activity">
    <reaction evidence="4">
        <text>Couples ATP hydrolysis with the unwinding of duplex DNA by translocating in the 3'-5' direction.</text>
        <dbReference type="EC" id="5.6.2.4"/>
    </reaction>
</comment>
<proteinExistence type="inferred from homology"/>
<evidence type="ECO:0000313" key="9">
    <source>
        <dbReference type="Proteomes" id="UP000308652"/>
    </source>
</evidence>
<dbReference type="GO" id="GO:0000724">
    <property type="term" value="P:double-strand break repair via homologous recombination"/>
    <property type="evidence" value="ECO:0007669"/>
    <property type="project" value="TreeGrafter"/>
</dbReference>
<dbReference type="GO" id="GO:0005694">
    <property type="term" value="C:chromosome"/>
    <property type="evidence" value="ECO:0007669"/>
    <property type="project" value="TreeGrafter"/>
</dbReference>
<dbReference type="SMART" id="SM00487">
    <property type="entry name" value="DEXDc"/>
    <property type="match status" value="1"/>
</dbReference>
<dbReference type="GO" id="GO:0005737">
    <property type="term" value="C:cytoplasm"/>
    <property type="evidence" value="ECO:0007669"/>
    <property type="project" value="TreeGrafter"/>
</dbReference>
<dbReference type="InterPro" id="IPR011545">
    <property type="entry name" value="DEAD/DEAH_box_helicase_dom"/>
</dbReference>
<feature type="non-terminal residue" evidence="8">
    <location>
        <position position="370"/>
    </location>
</feature>
<evidence type="ECO:0000259" key="7">
    <source>
        <dbReference type="PROSITE" id="PS51194"/>
    </source>
</evidence>
<dbReference type="OrthoDB" id="10261556at2759"/>
<dbReference type="SMART" id="SM00490">
    <property type="entry name" value="HELICc"/>
    <property type="match status" value="1"/>
</dbReference>
<feature type="domain" description="Helicase C-terminal" evidence="7">
    <location>
        <begin position="220"/>
        <end position="370"/>
    </location>
</feature>
<gene>
    <name evidence="8" type="ORF">BDQ12DRAFT_589685</name>
</gene>
<evidence type="ECO:0000256" key="3">
    <source>
        <dbReference type="ARBA" id="ARBA00022840"/>
    </source>
</evidence>
<keyword evidence="2" id="KW-0547">Nucleotide-binding</keyword>
<evidence type="ECO:0000256" key="4">
    <source>
        <dbReference type="ARBA" id="ARBA00034617"/>
    </source>
</evidence>
<dbReference type="PANTHER" id="PTHR13710:SF154">
    <property type="entry name" value="RECQ HELICASE, PUTATIVE (AFU_ORTHOLOGUE AFUA_6G14720)-RELATED"/>
    <property type="match status" value="1"/>
</dbReference>
<evidence type="ECO:0000313" key="8">
    <source>
        <dbReference type="EMBL" id="TFK37835.1"/>
    </source>
</evidence>
<dbReference type="InterPro" id="IPR014001">
    <property type="entry name" value="Helicase_ATP-bd"/>
</dbReference>
<sequence>LVMKKFGKRACIYQVRVATKLYEGKDVIGGAPTGAGKTLSFFIPLLMALEDKLDKMSIIVTPLNLLGKQNVQTALEDAGLSAIAVSKENANRGTFKAIEEGKYRVVVINPEILMGNQEVENLWTKSRVTKRIMNFIFDEGHCIRQWSKFRKDYALLGNLRHLIPERIPFYVASATLPALVLVEIFETLKLHQTETVHIIYSNDRPEIHLMVRGLVCPANSFADLAFLIPKNHQPGDPPLPSFLVFFDNTKEAEAATKYLWSLLGSSLSSKVVWFHSMMTAEFRDEQVENLQEGKLWGLCCTDSFGMGMDISGIQIVVQWKATCDLCTLWQRFGRAARRDGQTATVILLVEKKDVEEERLKAAERAASKKK</sequence>
<dbReference type="AlphaFoldDB" id="A0A5C3LYR7"/>
<evidence type="ECO:0000256" key="2">
    <source>
        <dbReference type="ARBA" id="ARBA00022741"/>
    </source>
</evidence>
<feature type="domain" description="Helicase ATP-binding" evidence="6">
    <location>
        <begin position="18"/>
        <end position="194"/>
    </location>
</feature>
<dbReference type="STRING" id="68775.A0A5C3LYR7"/>
<protein>
    <recommendedName>
        <fullName evidence="5">DNA 3'-5' helicase</fullName>
        <ecNumber evidence="5">5.6.2.4</ecNumber>
    </recommendedName>
</protein>
<dbReference type="PROSITE" id="PS51192">
    <property type="entry name" value="HELICASE_ATP_BIND_1"/>
    <property type="match status" value="1"/>
</dbReference>
<dbReference type="PROSITE" id="PS51194">
    <property type="entry name" value="HELICASE_CTER"/>
    <property type="match status" value="1"/>
</dbReference>
<dbReference type="GO" id="GO:0016787">
    <property type="term" value="F:hydrolase activity"/>
    <property type="evidence" value="ECO:0007669"/>
    <property type="project" value="UniProtKB-KW"/>
</dbReference>
<dbReference type="GO" id="GO:0043138">
    <property type="term" value="F:3'-5' DNA helicase activity"/>
    <property type="evidence" value="ECO:0007669"/>
    <property type="project" value="UniProtKB-EC"/>
</dbReference>
<keyword evidence="8" id="KW-0378">Hydrolase</keyword>
<dbReference type="Proteomes" id="UP000308652">
    <property type="component" value="Unassembled WGS sequence"/>
</dbReference>
<reference evidence="8 9" key="1">
    <citation type="journal article" date="2019" name="Nat. Ecol. Evol.">
        <title>Megaphylogeny resolves global patterns of mushroom evolution.</title>
        <authorList>
            <person name="Varga T."/>
            <person name="Krizsan K."/>
            <person name="Foldi C."/>
            <person name="Dima B."/>
            <person name="Sanchez-Garcia M."/>
            <person name="Sanchez-Ramirez S."/>
            <person name="Szollosi G.J."/>
            <person name="Szarkandi J.G."/>
            <person name="Papp V."/>
            <person name="Albert L."/>
            <person name="Andreopoulos W."/>
            <person name="Angelini C."/>
            <person name="Antonin V."/>
            <person name="Barry K.W."/>
            <person name="Bougher N.L."/>
            <person name="Buchanan P."/>
            <person name="Buyck B."/>
            <person name="Bense V."/>
            <person name="Catcheside P."/>
            <person name="Chovatia M."/>
            <person name="Cooper J."/>
            <person name="Damon W."/>
            <person name="Desjardin D."/>
            <person name="Finy P."/>
            <person name="Geml J."/>
            <person name="Haridas S."/>
            <person name="Hughes K."/>
            <person name="Justo A."/>
            <person name="Karasinski D."/>
            <person name="Kautmanova I."/>
            <person name="Kiss B."/>
            <person name="Kocsube S."/>
            <person name="Kotiranta H."/>
            <person name="LaButti K.M."/>
            <person name="Lechner B.E."/>
            <person name="Liimatainen K."/>
            <person name="Lipzen A."/>
            <person name="Lukacs Z."/>
            <person name="Mihaltcheva S."/>
            <person name="Morgado L.N."/>
            <person name="Niskanen T."/>
            <person name="Noordeloos M.E."/>
            <person name="Ohm R.A."/>
            <person name="Ortiz-Santana B."/>
            <person name="Ovrebo C."/>
            <person name="Racz N."/>
            <person name="Riley R."/>
            <person name="Savchenko A."/>
            <person name="Shiryaev A."/>
            <person name="Soop K."/>
            <person name="Spirin V."/>
            <person name="Szebenyi C."/>
            <person name="Tomsovsky M."/>
            <person name="Tulloss R.E."/>
            <person name="Uehling J."/>
            <person name="Grigoriev I.V."/>
            <person name="Vagvolgyi C."/>
            <person name="Papp T."/>
            <person name="Martin F.M."/>
            <person name="Miettinen O."/>
            <person name="Hibbett D.S."/>
            <person name="Nagy L.G."/>
        </authorList>
    </citation>
    <scope>NUCLEOTIDE SEQUENCE [LARGE SCALE GENOMIC DNA]</scope>
    <source>
        <strain evidence="8 9">CBS 166.37</strain>
    </source>
</reference>
<dbReference type="Pfam" id="PF00270">
    <property type="entry name" value="DEAD"/>
    <property type="match status" value="1"/>
</dbReference>
<dbReference type="EC" id="5.6.2.4" evidence="5"/>
<dbReference type="GO" id="GO:0003676">
    <property type="term" value="F:nucleic acid binding"/>
    <property type="evidence" value="ECO:0007669"/>
    <property type="project" value="InterPro"/>
</dbReference>
<keyword evidence="9" id="KW-1185">Reference proteome</keyword>
<dbReference type="InterPro" id="IPR001650">
    <property type="entry name" value="Helicase_C-like"/>
</dbReference>
<dbReference type="GO" id="GO:0005524">
    <property type="term" value="F:ATP binding"/>
    <property type="evidence" value="ECO:0007669"/>
    <property type="project" value="UniProtKB-KW"/>
</dbReference>
<evidence type="ECO:0000256" key="1">
    <source>
        <dbReference type="ARBA" id="ARBA00005446"/>
    </source>
</evidence>
<comment type="similarity">
    <text evidence="1">Belongs to the helicase family. RecQ subfamily.</text>
</comment>
<dbReference type="SUPFAM" id="SSF52540">
    <property type="entry name" value="P-loop containing nucleoside triphosphate hydrolases"/>
    <property type="match status" value="1"/>
</dbReference>
<accession>A0A5C3LYR7</accession>
<dbReference type="EMBL" id="ML213606">
    <property type="protein sequence ID" value="TFK37835.1"/>
    <property type="molecule type" value="Genomic_DNA"/>
</dbReference>
<dbReference type="GO" id="GO:0009378">
    <property type="term" value="F:four-way junction helicase activity"/>
    <property type="evidence" value="ECO:0007669"/>
    <property type="project" value="TreeGrafter"/>
</dbReference>
<dbReference type="Gene3D" id="3.40.50.300">
    <property type="entry name" value="P-loop containing nucleotide triphosphate hydrolases"/>
    <property type="match status" value="2"/>
</dbReference>
<evidence type="ECO:0000259" key="6">
    <source>
        <dbReference type="PROSITE" id="PS51192"/>
    </source>
</evidence>
<name>A0A5C3LYR7_9AGAR</name>
<organism evidence="8 9">
    <name type="scientific">Crucibulum laeve</name>
    <dbReference type="NCBI Taxonomy" id="68775"/>
    <lineage>
        <taxon>Eukaryota</taxon>
        <taxon>Fungi</taxon>
        <taxon>Dikarya</taxon>
        <taxon>Basidiomycota</taxon>
        <taxon>Agaricomycotina</taxon>
        <taxon>Agaricomycetes</taxon>
        <taxon>Agaricomycetidae</taxon>
        <taxon>Agaricales</taxon>
        <taxon>Agaricineae</taxon>
        <taxon>Nidulariaceae</taxon>
        <taxon>Crucibulum</taxon>
    </lineage>
</organism>
<evidence type="ECO:0000256" key="5">
    <source>
        <dbReference type="ARBA" id="ARBA00034808"/>
    </source>
</evidence>
<dbReference type="PANTHER" id="PTHR13710">
    <property type="entry name" value="DNA HELICASE RECQ FAMILY MEMBER"/>
    <property type="match status" value="1"/>
</dbReference>
<feature type="non-terminal residue" evidence="8">
    <location>
        <position position="1"/>
    </location>
</feature>
<dbReference type="Pfam" id="PF00271">
    <property type="entry name" value="Helicase_C"/>
    <property type="match status" value="1"/>
</dbReference>